<accession>A0A5C1AD58</accession>
<dbReference type="InterPro" id="IPR017850">
    <property type="entry name" value="Alkaline_phosphatase_core_sf"/>
</dbReference>
<dbReference type="KEGG" id="lrs:PX52LOC_01893"/>
<dbReference type="OrthoDB" id="127333at2"/>
<dbReference type="Gene3D" id="3.40.720.10">
    <property type="entry name" value="Alkaline Phosphatase, subunit A"/>
    <property type="match status" value="1"/>
</dbReference>
<organism evidence="2 3">
    <name type="scientific">Limnoglobus roseus</name>
    <dbReference type="NCBI Taxonomy" id="2598579"/>
    <lineage>
        <taxon>Bacteria</taxon>
        <taxon>Pseudomonadati</taxon>
        <taxon>Planctomycetota</taxon>
        <taxon>Planctomycetia</taxon>
        <taxon>Gemmatales</taxon>
        <taxon>Gemmataceae</taxon>
        <taxon>Limnoglobus</taxon>
    </lineage>
</organism>
<gene>
    <name evidence="2" type="ORF">PX52LOC_01893</name>
</gene>
<evidence type="ECO:0000256" key="1">
    <source>
        <dbReference type="SAM" id="SignalP"/>
    </source>
</evidence>
<dbReference type="PANTHER" id="PTHR43737:SF1">
    <property type="entry name" value="DUF1501 DOMAIN-CONTAINING PROTEIN"/>
    <property type="match status" value="1"/>
</dbReference>
<keyword evidence="1" id="KW-0732">Signal</keyword>
<dbReference type="RefSeq" id="WP_149109839.1">
    <property type="nucleotide sequence ID" value="NZ_CP042425.1"/>
</dbReference>
<evidence type="ECO:0000313" key="2">
    <source>
        <dbReference type="EMBL" id="QEL14988.1"/>
    </source>
</evidence>
<dbReference type="SUPFAM" id="SSF53649">
    <property type="entry name" value="Alkaline phosphatase-like"/>
    <property type="match status" value="1"/>
</dbReference>
<evidence type="ECO:0008006" key="4">
    <source>
        <dbReference type="Google" id="ProtNLM"/>
    </source>
</evidence>
<protein>
    <recommendedName>
        <fullName evidence="4">DUF1501 domain-containing protein</fullName>
    </recommendedName>
</protein>
<feature type="signal peptide" evidence="1">
    <location>
        <begin position="1"/>
        <end position="26"/>
    </location>
</feature>
<dbReference type="InterPro" id="IPR010869">
    <property type="entry name" value="DUF1501"/>
</dbReference>
<dbReference type="PANTHER" id="PTHR43737">
    <property type="entry name" value="BLL7424 PROTEIN"/>
    <property type="match status" value="1"/>
</dbReference>
<sequence length="426" mass="45340">MRTQLTRRHAIQLGTAGWLSSLAATAADHPERKRACIVLWMSGGPTQTDTFDPKPGHANGGPFKAIDTAAAGVRIAEHLPQVATQMKHLAVLRSMATKEGDHGRATLHLRTGNLPQGAIDFPVFGSLVAKEKTPAGSDLPGFVSVAPRGLGTAALSAGFLGPQHAPLVVGTAGDTYGDDSTGGLQVENLGLPSRVSRHRMDERLTLLSESEADFLTARPGTATASHKTAYERAVRLMKPAAAKAFDLSDEDDKLRDRYGRNRFGQGCLLARRLVARGVPFVEVGLGGWDTHDNNFKQVQGLCQTLDPAWATLIADLKDHGLLDTTTVVWMGEFGRTPGINPRQGRDHYPNAWSVVLGGGGIRGGQAVGKTGASGMEVEDRPVAVPDLLATVCHAIGIDPTKQNLSNVNRPIRIVDQAAKPIREVLS</sequence>
<name>A0A5C1AD58_9BACT</name>
<dbReference type="AlphaFoldDB" id="A0A5C1AD58"/>
<reference evidence="3" key="1">
    <citation type="submission" date="2019-08" db="EMBL/GenBank/DDBJ databases">
        <title>Limnoglobus roseus gen. nov., sp. nov., a novel freshwater planctomycete with a giant genome from the family Gemmataceae.</title>
        <authorList>
            <person name="Kulichevskaya I.S."/>
            <person name="Naumoff D.G."/>
            <person name="Miroshnikov K."/>
            <person name="Ivanova A."/>
            <person name="Philippov D.A."/>
            <person name="Hakobyan A."/>
            <person name="Rijpstra I.C."/>
            <person name="Sinninghe Damste J.S."/>
            <person name="Liesack W."/>
            <person name="Dedysh S.N."/>
        </authorList>
    </citation>
    <scope>NUCLEOTIDE SEQUENCE [LARGE SCALE GENOMIC DNA]</scope>
    <source>
        <strain evidence="3">PX52</strain>
    </source>
</reference>
<dbReference type="EMBL" id="CP042425">
    <property type="protein sequence ID" value="QEL14988.1"/>
    <property type="molecule type" value="Genomic_DNA"/>
</dbReference>
<evidence type="ECO:0000313" key="3">
    <source>
        <dbReference type="Proteomes" id="UP000324974"/>
    </source>
</evidence>
<proteinExistence type="predicted"/>
<dbReference type="Proteomes" id="UP000324974">
    <property type="component" value="Chromosome"/>
</dbReference>
<feature type="chain" id="PRO_5022921743" description="DUF1501 domain-containing protein" evidence="1">
    <location>
        <begin position="27"/>
        <end position="426"/>
    </location>
</feature>
<dbReference type="Pfam" id="PF07394">
    <property type="entry name" value="DUF1501"/>
    <property type="match status" value="1"/>
</dbReference>
<keyword evidence="3" id="KW-1185">Reference proteome</keyword>